<evidence type="ECO:0000313" key="2">
    <source>
        <dbReference type="Proteomes" id="UP001054945"/>
    </source>
</evidence>
<evidence type="ECO:0000313" key="1">
    <source>
        <dbReference type="EMBL" id="GIX82731.1"/>
    </source>
</evidence>
<comment type="caution">
    <text evidence="1">The sequence shown here is derived from an EMBL/GenBank/DDBJ whole genome shotgun (WGS) entry which is preliminary data.</text>
</comment>
<keyword evidence="2" id="KW-1185">Reference proteome</keyword>
<proteinExistence type="predicted"/>
<gene>
    <name evidence="1" type="ORF">CEXT_687111</name>
</gene>
<name>A0AAV4NFN1_CAEEX</name>
<organism evidence="1 2">
    <name type="scientific">Caerostris extrusa</name>
    <name type="common">Bark spider</name>
    <name type="synonym">Caerostris bankana</name>
    <dbReference type="NCBI Taxonomy" id="172846"/>
    <lineage>
        <taxon>Eukaryota</taxon>
        <taxon>Metazoa</taxon>
        <taxon>Ecdysozoa</taxon>
        <taxon>Arthropoda</taxon>
        <taxon>Chelicerata</taxon>
        <taxon>Arachnida</taxon>
        <taxon>Araneae</taxon>
        <taxon>Araneomorphae</taxon>
        <taxon>Entelegynae</taxon>
        <taxon>Araneoidea</taxon>
        <taxon>Araneidae</taxon>
        <taxon>Caerostris</taxon>
    </lineage>
</organism>
<accession>A0AAV4NFN1</accession>
<sequence length="107" mass="12246">MYESYNGERTMCQGLCAKTVKTVHLSLTHSIQKRVWRWMSLCACMWLHGKIEEVRSKSAGTYKLLEGQLGKESNEVVAPHSIVNQKTPFPVLRGFPVHGDRNWVIKC</sequence>
<reference evidence="1 2" key="1">
    <citation type="submission" date="2021-06" db="EMBL/GenBank/DDBJ databases">
        <title>Caerostris extrusa draft genome.</title>
        <authorList>
            <person name="Kono N."/>
            <person name="Arakawa K."/>
        </authorList>
    </citation>
    <scope>NUCLEOTIDE SEQUENCE [LARGE SCALE GENOMIC DNA]</scope>
</reference>
<dbReference type="AlphaFoldDB" id="A0AAV4NFN1"/>
<dbReference type="EMBL" id="BPLR01003264">
    <property type="protein sequence ID" value="GIX82731.1"/>
    <property type="molecule type" value="Genomic_DNA"/>
</dbReference>
<protein>
    <submittedName>
        <fullName evidence="1">Uncharacterized protein</fullName>
    </submittedName>
</protein>
<dbReference type="Proteomes" id="UP001054945">
    <property type="component" value="Unassembled WGS sequence"/>
</dbReference>